<proteinExistence type="inferred from homology"/>
<evidence type="ECO:0000256" key="7">
    <source>
        <dbReference type="ARBA" id="ARBA00022779"/>
    </source>
</evidence>
<evidence type="ECO:0000313" key="13">
    <source>
        <dbReference type="Proteomes" id="UP000249203"/>
    </source>
</evidence>
<keyword evidence="10" id="KW-0997">Cell inner membrane</keyword>
<dbReference type="AlphaFoldDB" id="A0A327WTN1"/>
<evidence type="ECO:0000256" key="2">
    <source>
        <dbReference type="ARBA" id="ARBA00004162"/>
    </source>
</evidence>
<gene>
    <name evidence="12" type="primary">fliL</name>
    <name evidence="11" type="ORF">B0I24_11415</name>
    <name evidence="12" type="ORF">CWE07_12620</name>
</gene>
<keyword evidence="5 10" id="KW-0145">Chemotaxis</keyword>
<feature type="transmembrane region" description="Helical" evidence="10">
    <location>
        <begin position="20"/>
        <end position="42"/>
    </location>
</feature>
<dbReference type="GO" id="GO:0005886">
    <property type="term" value="C:plasma membrane"/>
    <property type="evidence" value="ECO:0007669"/>
    <property type="project" value="UniProtKB-SubCell"/>
</dbReference>
<comment type="similarity">
    <text evidence="3 10">Belongs to the FliL family.</text>
</comment>
<evidence type="ECO:0000313" key="14">
    <source>
        <dbReference type="Proteomes" id="UP000287865"/>
    </source>
</evidence>
<keyword evidence="4" id="KW-1003">Cell membrane</keyword>
<dbReference type="InterPro" id="IPR005503">
    <property type="entry name" value="FliL"/>
</dbReference>
<dbReference type="GO" id="GO:0071978">
    <property type="term" value="P:bacterial-type flagellum-dependent swarming motility"/>
    <property type="evidence" value="ECO:0007669"/>
    <property type="project" value="TreeGrafter"/>
</dbReference>
<evidence type="ECO:0000256" key="8">
    <source>
        <dbReference type="ARBA" id="ARBA00022989"/>
    </source>
</evidence>
<name>A0A327WTN1_9GAMM</name>
<dbReference type="PANTHER" id="PTHR35091">
    <property type="entry name" value="FLAGELLAR PROTEIN FLIL"/>
    <property type="match status" value="1"/>
</dbReference>
<protein>
    <recommendedName>
        <fullName evidence="10">Flagellar protein FliL</fullName>
    </recommendedName>
</protein>
<evidence type="ECO:0000256" key="10">
    <source>
        <dbReference type="RuleBase" id="RU364125"/>
    </source>
</evidence>
<keyword evidence="11" id="KW-0282">Flagellum</keyword>
<keyword evidence="11" id="KW-0966">Cell projection</keyword>
<keyword evidence="6 10" id="KW-0812">Transmembrane</keyword>
<evidence type="ECO:0000256" key="5">
    <source>
        <dbReference type="ARBA" id="ARBA00022500"/>
    </source>
</evidence>
<dbReference type="EMBL" id="QLMD01000014">
    <property type="protein sequence ID" value="RAJ94612.1"/>
    <property type="molecule type" value="Genomic_DNA"/>
</dbReference>
<keyword evidence="9 10" id="KW-0472">Membrane</keyword>
<dbReference type="OrthoDB" id="5829285at2"/>
<dbReference type="Pfam" id="PF03748">
    <property type="entry name" value="FliL"/>
    <property type="match status" value="1"/>
</dbReference>
<keyword evidence="8 10" id="KW-1133">Transmembrane helix</keyword>
<evidence type="ECO:0000313" key="12">
    <source>
        <dbReference type="EMBL" id="RUO19716.1"/>
    </source>
</evidence>
<dbReference type="GO" id="GO:0009425">
    <property type="term" value="C:bacterial-type flagellum basal body"/>
    <property type="evidence" value="ECO:0007669"/>
    <property type="project" value="InterPro"/>
</dbReference>
<dbReference type="Proteomes" id="UP000287865">
    <property type="component" value="Unassembled WGS sequence"/>
</dbReference>
<sequence length="171" mass="18326">MAAEPEEVTAETGDGSKKKLFIMIGAGVIALIAVVVVLFFVLTGGDDSGSGSSSASSAQAEDNTGEAMYVAMPRDMIFNVPGARRDRMAQIGVQLLVRGPRNEMLAQENIPLLEATLLDVFSRATAERLNTPEGKREIRLQALDAVRQVMREATDGSPVVEEVLFTGFVLQ</sequence>
<comment type="subcellular location">
    <subcellularLocation>
        <location evidence="10">Cell inner membrane</location>
    </subcellularLocation>
    <subcellularLocation>
        <location evidence="2">Cell membrane</location>
        <topology evidence="2">Single-pass membrane protein</topology>
    </subcellularLocation>
</comment>
<organism evidence="11 13">
    <name type="scientific">Aliidiomarina maris</name>
    <dbReference type="NCBI Taxonomy" id="531312"/>
    <lineage>
        <taxon>Bacteria</taxon>
        <taxon>Pseudomonadati</taxon>
        <taxon>Pseudomonadota</taxon>
        <taxon>Gammaproteobacteria</taxon>
        <taxon>Alteromonadales</taxon>
        <taxon>Idiomarinaceae</taxon>
        <taxon>Aliidiomarina</taxon>
    </lineage>
</organism>
<evidence type="ECO:0000256" key="1">
    <source>
        <dbReference type="ARBA" id="ARBA00002254"/>
    </source>
</evidence>
<reference evidence="11 13" key="2">
    <citation type="submission" date="2018-06" db="EMBL/GenBank/DDBJ databases">
        <title>Genomic Encyclopedia of Type Strains, Phase III (KMG-III): the genomes of soil and plant-associated and newly described type strains.</title>
        <authorList>
            <person name="Whitman W."/>
        </authorList>
    </citation>
    <scope>NUCLEOTIDE SEQUENCE [LARGE SCALE GENOMIC DNA]</scope>
    <source>
        <strain evidence="11 13">CGMCC 1.15366</strain>
    </source>
</reference>
<evidence type="ECO:0000313" key="11">
    <source>
        <dbReference type="EMBL" id="RAJ94612.1"/>
    </source>
</evidence>
<reference evidence="12 14" key="1">
    <citation type="journal article" date="2018" name="Front. Microbiol.">
        <title>Genome-Based Analysis Reveals the Taxonomy and Diversity of the Family Idiomarinaceae.</title>
        <authorList>
            <person name="Liu Y."/>
            <person name="Lai Q."/>
            <person name="Shao Z."/>
        </authorList>
    </citation>
    <scope>NUCLEOTIDE SEQUENCE [LARGE SCALE GENOMIC DNA]</scope>
    <source>
        <strain evidence="12 14">CF12-14</strain>
    </source>
</reference>
<dbReference type="EMBL" id="PIPK01000015">
    <property type="protein sequence ID" value="RUO19716.1"/>
    <property type="molecule type" value="Genomic_DNA"/>
</dbReference>
<evidence type="ECO:0000256" key="9">
    <source>
        <dbReference type="ARBA" id="ARBA00023136"/>
    </source>
</evidence>
<evidence type="ECO:0000256" key="6">
    <source>
        <dbReference type="ARBA" id="ARBA00022692"/>
    </source>
</evidence>
<comment type="caution">
    <text evidence="11">The sequence shown here is derived from an EMBL/GenBank/DDBJ whole genome shotgun (WGS) entry which is preliminary data.</text>
</comment>
<dbReference type="Proteomes" id="UP000249203">
    <property type="component" value="Unassembled WGS sequence"/>
</dbReference>
<dbReference type="PANTHER" id="PTHR35091:SF2">
    <property type="entry name" value="FLAGELLAR PROTEIN FLIL"/>
    <property type="match status" value="1"/>
</dbReference>
<dbReference type="RefSeq" id="WP_111570187.1">
    <property type="nucleotide sequence ID" value="NZ_PIPK01000015.1"/>
</dbReference>
<keyword evidence="14" id="KW-1185">Reference proteome</keyword>
<accession>A0A327WTN1</accession>
<evidence type="ECO:0000256" key="4">
    <source>
        <dbReference type="ARBA" id="ARBA00022475"/>
    </source>
</evidence>
<dbReference type="GO" id="GO:0006935">
    <property type="term" value="P:chemotaxis"/>
    <property type="evidence" value="ECO:0007669"/>
    <property type="project" value="UniProtKB-KW"/>
</dbReference>
<evidence type="ECO:0000256" key="3">
    <source>
        <dbReference type="ARBA" id="ARBA00008281"/>
    </source>
</evidence>
<keyword evidence="11" id="KW-0969">Cilium</keyword>
<comment type="function">
    <text evidence="1 10">Controls the rotational direction of flagella during chemotaxis.</text>
</comment>
<keyword evidence="7 10" id="KW-0283">Flagellar rotation</keyword>